<dbReference type="Gene3D" id="3.30.700.10">
    <property type="entry name" value="Glycoprotein, Type 4 Pilin"/>
    <property type="match status" value="1"/>
</dbReference>
<dbReference type="SUPFAM" id="SSF54523">
    <property type="entry name" value="Pili subunits"/>
    <property type="match status" value="1"/>
</dbReference>
<protein>
    <submittedName>
        <fullName evidence="1">General secretion pathway protein GspH</fullName>
    </submittedName>
</protein>
<dbReference type="Proteomes" id="UP001143304">
    <property type="component" value="Unassembled WGS sequence"/>
</dbReference>
<reference evidence="1" key="1">
    <citation type="submission" date="2019-02" db="EMBL/GenBank/DDBJ databases">
        <authorList>
            <person name="Li S.-H."/>
        </authorList>
    </citation>
    <scope>NUCLEOTIDE SEQUENCE</scope>
    <source>
        <strain evidence="1">IMCC11814</strain>
    </source>
</reference>
<gene>
    <name evidence="1" type="ORF">EYC82_17550</name>
</gene>
<sequence length="128" mass="13885">MIVVAIVAILISVALPAYQDSVRKSNRSAAQSDLLAFSQAMEKEYGVKFTYANAVAGVTFPAVSPIDSDDPKYTLSITALTPDAYTLRASPTASQADDGYLELNNLGQKFWDRNNNDSVADSNEDSWE</sequence>
<dbReference type="Pfam" id="PF16732">
    <property type="entry name" value="ComP_DUS"/>
    <property type="match status" value="1"/>
</dbReference>
<proteinExistence type="predicted"/>
<evidence type="ECO:0000313" key="2">
    <source>
        <dbReference type="Proteomes" id="UP001143304"/>
    </source>
</evidence>
<accession>A0ABT3TA53</accession>
<comment type="caution">
    <text evidence="1">The sequence shown here is derived from an EMBL/GenBank/DDBJ whole genome shotgun (WGS) entry which is preliminary data.</text>
</comment>
<name>A0ABT3TA53_9GAMM</name>
<dbReference type="InterPro" id="IPR031982">
    <property type="entry name" value="PilE-like"/>
</dbReference>
<organism evidence="1 2">
    <name type="scientific">Candidatus Marimicrobium litorale</name>
    <dbReference type="NCBI Taxonomy" id="2518991"/>
    <lineage>
        <taxon>Bacteria</taxon>
        <taxon>Pseudomonadati</taxon>
        <taxon>Pseudomonadota</taxon>
        <taxon>Gammaproteobacteria</taxon>
        <taxon>Cellvibrionales</taxon>
        <taxon>Halieaceae</taxon>
        <taxon>Marimicrobium</taxon>
    </lineage>
</organism>
<dbReference type="EMBL" id="SHNO01000002">
    <property type="protein sequence ID" value="MCX2979147.1"/>
    <property type="molecule type" value="Genomic_DNA"/>
</dbReference>
<dbReference type="InterPro" id="IPR045584">
    <property type="entry name" value="Pilin-like"/>
</dbReference>
<keyword evidence="2" id="KW-1185">Reference proteome</keyword>
<evidence type="ECO:0000313" key="1">
    <source>
        <dbReference type="EMBL" id="MCX2979147.1"/>
    </source>
</evidence>